<feature type="domain" description="TIL" evidence="4">
    <location>
        <begin position="28"/>
        <end position="80"/>
    </location>
</feature>
<dbReference type="EMBL" id="WNYA01001995">
    <property type="protein sequence ID" value="KAG8544779.1"/>
    <property type="molecule type" value="Genomic_DNA"/>
</dbReference>
<dbReference type="EMBL" id="WNYA01001995">
    <property type="protein sequence ID" value="KAG8544777.1"/>
    <property type="molecule type" value="Genomic_DNA"/>
</dbReference>
<evidence type="ECO:0000256" key="1">
    <source>
        <dbReference type="ARBA" id="ARBA00022690"/>
    </source>
</evidence>
<dbReference type="PANTHER" id="PTHR23259:SF82">
    <property type="entry name" value="SERINE PROTEASE INHIBITOR 1 PROTEIN"/>
    <property type="match status" value="1"/>
</dbReference>
<gene>
    <name evidence="5" type="ORF">GDO81_021863</name>
</gene>
<accession>A0AAV6Z6J5</accession>
<protein>
    <recommendedName>
        <fullName evidence="4">TIL domain-containing protein</fullName>
    </recommendedName>
</protein>
<organism evidence="5 6">
    <name type="scientific">Engystomops pustulosus</name>
    <name type="common">Tungara frog</name>
    <name type="synonym">Physalaemus pustulosus</name>
    <dbReference type="NCBI Taxonomy" id="76066"/>
    <lineage>
        <taxon>Eukaryota</taxon>
        <taxon>Metazoa</taxon>
        <taxon>Chordata</taxon>
        <taxon>Craniata</taxon>
        <taxon>Vertebrata</taxon>
        <taxon>Euteleostomi</taxon>
        <taxon>Amphibia</taxon>
        <taxon>Batrachia</taxon>
        <taxon>Anura</taxon>
        <taxon>Neobatrachia</taxon>
        <taxon>Hyloidea</taxon>
        <taxon>Leptodactylidae</taxon>
        <taxon>Leiuperinae</taxon>
        <taxon>Engystomops</taxon>
    </lineage>
</organism>
<sequence length="143" mass="15773">MTQIHVVQMLCWGVLLVLITVQPVEMICEKGKEYVACEDPCARSCDSLYKQCQGGCVSKCFCESGTLENESGTCVNKEDCCTGNYTYKNCFNRCEQSCARYYDPTSLCNYLCDIGCGCKDGYWIPAGTNKCVLPQDCPAPKSG</sequence>
<comment type="caution">
    <text evidence="5">The sequence shown here is derived from an EMBL/GenBank/DDBJ whole genome shotgun (WGS) entry which is preliminary data.</text>
</comment>
<evidence type="ECO:0000313" key="6">
    <source>
        <dbReference type="Proteomes" id="UP000824782"/>
    </source>
</evidence>
<keyword evidence="3" id="KW-0732">Signal</keyword>
<dbReference type="Gene3D" id="2.10.25.10">
    <property type="entry name" value="Laminin"/>
    <property type="match status" value="2"/>
</dbReference>
<proteinExistence type="predicted"/>
<name>A0AAV6Z6J5_ENGPU</name>
<dbReference type="EMBL" id="WNYA01001995">
    <property type="protein sequence ID" value="KAG8544778.1"/>
    <property type="molecule type" value="Genomic_DNA"/>
</dbReference>
<dbReference type="InterPro" id="IPR051368">
    <property type="entry name" value="SerProtInhib-TIL_Domain"/>
</dbReference>
<keyword evidence="2" id="KW-1015">Disulfide bond</keyword>
<keyword evidence="6" id="KW-1185">Reference proteome</keyword>
<dbReference type="PANTHER" id="PTHR23259">
    <property type="entry name" value="RIDDLE"/>
    <property type="match status" value="1"/>
</dbReference>
<feature type="signal peptide" evidence="3">
    <location>
        <begin position="1"/>
        <end position="26"/>
    </location>
</feature>
<dbReference type="Pfam" id="PF01826">
    <property type="entry name" value="TIL"/>
    <property type="match status" value="2"/>
</dbReference>
<feature type="domain" description="TIL" evidence="4">
    <location>
        <begin position="81"/>
        <end position="137"/>
    </location>
</feature>
<dbReference type="GO" id="GO:0030414">
    <property type="term" value="F:peptidase inhibitor activity"/>
    <property type="evidence" value="ECO:0007669"/>
    <property type="project" value="UniProtKB-KW"/>
</dbReference>
<evidence type="ECO:0000256" key="3">
    <source>
        <dbReference type="SAM" id="SignalP"/>
    </source>
</evidence>
<reference evidence="5" key="1">
    <citation type="thesis" date="2020" institute="ProQuest LLC" country="789 East Eisenhower Parkway, Ann Arbor, MI, USA">
        <title>Comparative Genomics and Chromosome Evolution.</title>
        <authorList>
            <person name="Mudd A.B."/>
        </authorList>
    </citation>
    <scope>NUCLEOTIDE SEQUENCE</scope>
    <source>
        <strain evidence="5">237g6f4</strain>
        <tissue evidence="5">Blood</tissue>
    </source>
</reference>
<dbReference type="AlphaFoldDB" id="A0AAV6Z6J5"/>
<dbReference type="CDD" id="cd19941">
    <property type="entry name" value="TIL"/>
    <property type="match status" value="2"/>
</dbReference>
<dbReference type="SUPFAM" id="SSF57567">
    <property type="entry name" value="Serine protease inhibitors"/>
    <property type="match status" value="2"/>
</dbReference>
<feature type="chain" id="PRO_5044715431" description="TIL domain-containing protein" evidence="3">
    <location>
        <begin position="27"/>
        <end position="143"/>
    </location>
</feature>
<dbReference type="Proteomes" id="UP000824782">
    <property type="component" value="Unassembled WGS sequence"/>
</dbReference>
<evidence type="ECO:0000256" key="2">
    <source>
        <dbReference type="ARBA" id="ARBA00023157"/>
    </source>
</evidence>
<evidence type="ECO:0000313" key="5">
    <source>
        <dbReference type="EMBL" id="KAG8544777.1"/>
    </source>
</evidence>
<evidence type="ECO:0000259" key="4">
    <source>
        <dbReference type="Pfam" id="PF01826"/>
    </source>
</evidence>
<keyword evidence="1" id="KW-0646">Protease inhibitor</keyword>
<dbReference type="InterPro" id="IPR002919">
    <property type="entry name" value="TIL_dom"/>
</dbReference>
<dbReference type="InterPro" id="IPR036084">
    <property type="entry name" value="Ser_inhib-like_sf"/>
</dbReference>